<dbReference type="AlphaFoldDB" id="A0AAW9K867"/>
<dbReference type="Proteomes" id="UP001288944">
    <property type="component" value="Unassembled WGS sequence"/>
</dbReference>
<gene>
    <name evidence="2" type="ORF">GNF83_06450</name>
</gene>
<organism evidence="2 3">
    <name type="scientific">Clostridium perfringens</name>
    <dbReference type="NCBI Taxonomy" id="1502"/>
    <lineage>
        <taxon>Bacteria</taxon>
        <taxon>Bacillati</taxon>
        <taxon>Bacillota</taxon>
        <taxon>Clostridia</taxon>
        <taxon>Eubacteriales</taxon>
        <taxon>Clostridiaceae</taxon>
        <taxon>Clostridium</taxon>
    </lineage>
</organism>
<evidence type="ECO:0000313" key="2">
    <source>
        <dbReference type="EMBL" id="MDZ7540892.1"/>
    </source>
</evidence>
<dbReference type="EMBL" id="WNUR01000011">
    <property type="protein sequence ID" value="MDZ7540892.1"/>
    <property type="molecule type" value="Genomic_DNA"/>
</dbReference>
<reference evidence="2" key="1">
    <citation type="submission" date="2019-11" db="EMBL/GenBank/DDBJ databases">
        <title>Characterization of Clostridium perfringens isolates from swine manure treated agricultural soils.</title>
        <authorList>
            <person name="Wushke S.T."/>
        </authorList>
    </citation>
    <scope>NUCLEOTIDE SEQUENCE</scope>
    <source>
        <strain evidence="2">X62</strain>
    </source>
</reference>
<accession>A0AAW9K867</accession>
<keyword evidence="1" id="KW-0472">Membrane</keyword>
<evidence type="ECO:0000256" key="1">
    <source>
        <dbReference type="SAM" id="Phobius"/>
    </source>
</evidence>
<sequence>MKKIIFNVIMCIATVPLIILLILGTLFKSYGPTFILGMPFIILGTITLFLKNKLLKVKEVI</sequence>
<feature type="transmembrane region" description="Helical" evidence="1">
    <location>
        <begin position="5"/>
        <end position="27"/>
    </location>
</feature>
<proteinExistence type="predicted"/>
<protein>
    <submittedName>
        <fullName evidence="2">Uncharacterized protein</fullName>
    </submittedName>
</protein>
<dbReference type="RefSeq" id="WP_115651060.1">
    <property type="nucleotide sequence ID" value="NZ_CP075977.1"/>
</dbReference>
<name>A0AAW9K867_CLOPF</name>
<comment type="caution">
    <text evidence="2">The sequence shown here is derived from an EMBL/GenBank/DDBJ whole genome shotgun (WGS) entry which is preliminary data.</text>
</comment>
<keyword evidence="1" id="KW-0812">Transmembrane</keyword>
<keyword evidence="1" id="KW-1133">Transmembrane helix</keyword>
<feature type="transmembrane region" description="Helical" evidence="1">
    <location>
        <begin position="33"/>
        <end position="50"/>
    </location>
</feature>
<evidence type="ECO:0000313" key="3">
    <source>
        <dbReference type="Proteomes" id="UP001288944"/>
    </source>
</evidence>